<proteinExistence type="predicted"/>
<comment type="caution">
    <text evidence="2">The sequence shown here is derived from an EMBL/GenBank/DDBJ whole genome shotgun (WGS) entry which is preliminary data.</text>
</comment>
<dbReference type="Gene3D" id="3.80.10.10">
    <property type="entry name" value="Ribonuclease Inhibitor"/>
    <property type="match status" value="1"/>
</dbReference>
<dbReference type="InterPro" id="IPR032675">
    <property type="entry name" value="LRR_dom_sf"/>
</dbReference>
<feature type="signal peptide" evidence="1">
    <location>
        <begin position="1"/>
        <end position="15"/>
    </location>
</feature>
<organism evidence="2 4">
    <name type="scientific">Peronospora effusa</name>
    <dbReference type="NCBI Taxonomy" id="542832"/>
    <lineage>
        <taxon>Eukaryota</taxon>
        <taxon>Sar</taxon>
        <taxon>Stramenopiles</taxon>
        <taxon>Oomycota</taxon>
        <taxon>Peronosporomycetes</taxon>
        <taxon>Peronosporales</taxon>
        <taxon>Peronosporaceae</taxon>
        <taxon>Peronospora</taxon>
    </lineage>
</organism>
<accession>A0A3M6VDZ9</accession>
<dbReference type="EMBL" id="QKXF01000110">
    <property type="protein sequence ID" value="RQM16721.1"/>
    <property type="molecule type" value="Genomic_DNA"/>
</dbReference>
<evidence type="ECO:0000313" key="5">
    <source>
        <dbReference type="Proteomes" id="UP000286097"/>
    </source>
</evidence>
<dbReference type="InterPro" id="IPR001611">
    <property type="entry name" value="Leu-rich_rpt"/>
</dbReference>
<protein>
    <submittedName>
        <fullName evidence="2">Uncharacterized protein</fullName>
    </submittedName>
</protein>
<evidence type="ECO:0000256" key="1">
    <source>
        <dbReference type="SAM" id="SignalP"/>
    </source>
</evidence>
<keyword evidence="1" id="KW-0732">Signal</keyword>
<dbReference type="VEuPathDB" id="FungiDB:DD237_000588"/>
<dbReference type="EMBL" id="QLLG01000300">
    <property type="protein sequence ID" value="RMX64597.1"/>
    <property type="molecule type" value="Genomic_DNA"/>
</dbReference>
<reference evidence="4 5" key="1">
    <citation type="submission" date="2018-06" db="EMBL/GenBank/DDBJ databases">
        <title>Comparative genomics of downy mildews reveals potential adaptations to biotrophy.</title>
        <authorList>
            <person name="Fletcher K."/>
            <person name="Klosterman S.J."/>
            <person name="Derevnina L."/>
            <person name="Martin F."/>
            <person name="Koike S."/>
            <person name="Reyes Chin-Wo S."/>
            <person name="Mou B."/>
            <person name="Michelmore R."/>
        </authorList>
    </citation>
    <scope>NUCLEOTIDE SEQUENCE [LARGE SCALE GENOMIC DNA]</scope>
    <source>
        <strain evidence="3 5">R13</strain>
        <strain evidence="2 4">R14</strain>
    </source>
</reference>
<evidence type="ECO:0000313" key="3">
    <source>
        <dbReference type="EMBL" id="RQM16721.1"/>
    </source>
</evidence>
<dbReference type="STRING" id="542832.A0A3M6VDZ9"/>
<dbReference type="Proteomes" id="UP000282087">
    <property type="component" value="Unassembled WGS sequence"/>
</dbReference>
<dbReference type="Pfam" id="PF00560">
    <property type="entry name" value="LRR_1"/>
    <property type="match status" value="1"/>
</dbReference>
<name>A0A3M6VDZ9_9STRA</name>
<evidence type="ECO:0000313" key="2">
    <source>
        <dbReference type="EMBL" id="RMX64597.1"/>
    </source>
</evidence>
<sequence>MLLLVMIKLIDYCASDEVMKMLSPFINLEALAEEAAKETTEDKGAARPVDTTYPLAFVEMNALLQMYQDCRSQQSTKLRTWCIGNDKDLFLDEKYHGEEHCPRGILTHPCTGRVLHSNSSVNKHDIEFLWRWKGIQCDIYTDPTTVTHINCELRIKARQVKKLTQMWLWGDGNRDLSDNQLYGGFPAWLGDMTMLRLLNVANNKLTGDIPPSFAGNDALELM</sequence>
<keyword evidence="4" id="KW-1185">Reference proteome</keyword>
<dbReference type="Proteomes" id="UP000286097">
    <property type="component" value="Unassembled WGS sequence"/>
</dbReference>
<gene>
    <name evidence="3" type="ORF">DD237_000588</name>
    <name evidence="2" type="ORF">DD238_005806</name>
</gene>
<dbReference type="AlphaFoldDB" id="A0A3M6VDZ9"/>
<feature type="chain" id="PRO_5036085750" evidence="1">
    <location>
        <begin position="16"/>
        <end position="222"/>
    </location>
</feature>
<dbReference type="SUPFAM" id="SSF52058">
    <property type="entry name" value="L domain-like"/>
    <property type="match status" value="1"/>
</dbReference>
<evidence type="ECO:0000313" key="4">
    <source>
        <dbReference type="Proteomes" id="UP000282087"/>
    </source>
</evidence>